<dbReference type="AlphaFoldDB" id="R9I027"/>
<dbReference type="NCBIfam" id="NF033879">
    <property type="entry name" value="smalltalk"/>
    <property type="match status" value="1"/>
</dbReference>
<comment type="caution">
    <text evidence="1">The sequence shown here is derived from an EMBL/GenBank/DDBJ whole genome shotgun (WGS) entry which is preliminary data.</text>
</comment>
<dbReference type="EMBL" id="ASSP01000022">
    <property type="protein sequence ID" value="EOS09564.1"/>
    <property type="molecule type" value="Genomic_DNA"/>
</dbReference>
<dbReference type="Proteomes" id="UP000014200">
    <property type="component" value="Unassembled WGS sequence"/>
</dbReference>
<name>R9I027_9BACT</name>
<dbReference type="Pfam" id="PF20096">
    <property type="entry name" value="DUF6486"/>
    <property type="match status" value="1"/>
</dbReference>
<organism evidence="1 2">
    <name type="scientific">Phocaeicola sartorii</name>
    <dbReference type="NCBI Taxonomy" id="671267"/>
    <lineage>
        <taxon>Bacteria</taxon>
        <taxon>Pseudomonadati</taxon>
        <taxon>Bacteroidota</taxon>
        <taxon>Bacteroidia</taxon>
        <taxon>Bacteroidales</taxon>
        <taxon>Bacteroidaceae</taxon>
        <taxon>Phocaeicola</taxon>
    </lineage>
</organism>
<dbReference type="GeneID" id="82154307"/>
<dbReference type="PATRIC" id="fig|1235788.3.peg.3769"/>
<reference evidence="1 2" key="1">
    <citation type="submission" date="2013-04" db="EMBL/GenBank/DDBJ databases">
        <title>The Genome Sequence of Bacteroides massiliensis dnLKV3.</title>
        <authorList>
            <consortium name="The Broad Institute Genomics Platform"/>
            <consortium name="The Broad Institute Genome Sequencing Center for Infectious Disease"/>
            <person name="Earl A."/>
            <person name="Xavier R."/>
            <person name="Kuhn K."/>
            <person name="Stappenbeck T."/>
            <person name="Walker B."/>
            <person name="Young S."/>
            <person name="Zeng Q."/>
            <person name="Gargeya S."/>
            <person name="Fitzgerald M."/>
            <person name="Haas B."/>
            <person name="Abouelleil A."/>
            <person name="Allen A.W."/>
            <person name="Alvarado L."/>
            <person name="Arachchi H.M."/>
            <person name="Berlin A.M."/>
            <person name="Chapman S.B."/>
            <person name="Gainer-Dewar J."/>
            <person name="Goldberg J."/>
            <person name="Griggs A."/>
            <person name="Gujja S."/>
            <person name="Hansen M."/>
            <person name="Howarth C."/>
            <person name="Imamovic A."/>
            <person name="Ireland A."/>
            <person name="Larimer J."/>
            <person name="McCowan C."/>
            <person name="Murphy C."/>
            <person name="Pearson M."/>
            <person name="Poon T.W."/>
            <person name="Priest M."/>
            <person name="Roberts A."/>
            <person name="Saif S."/>
            <person name="Shea T."/>
            <person name="Sisk P."/>
            <person name="Sykes S."/>
            <person name="Wortman J."/>
            <person name="Nusbaum C."/>
            <person name="Birren B."/>
        </authorList>
    </citation>
    <scope>NUCLEOTIDE SEQUENCE [LARGE SCALE GENOMIC DNA]</scope>
    <source>
        <strain evidence="2">dnLKV3</strain>
    </source>
</reference>
<accession>R9I027</accession>
<evidence type="ECO:0008006" key="3">
    <source>
        <dbReference type="Google" id="ProtNLM"/>
    </source>
</evidence>
<keyword evidence="2" id="KW-1185">Reference proteome</keyword>
<evidence type="ECO:0000313" key="2">
    <source>
        <dbReference type="Proteomes" id="UP000014200"/>
    </source>
</evidence>
<evidence type="ECO:0000313" key="1">
    <source>
        <dbReference type="EMBL" id="EOS09564.1"/>
    </source>
</evidence>
<dbReference type="InterPro" id="IPR045505">
    <property type="entry name" value="DUF6486"/>
</dbReference>
<sequence>MRKFSSSTWSIIFKVIIAIASALAGALGIQACQ</sequence>
<protein>
    <recommendedName>
        <fullName evidence="3">Smalltalk protein</fullName>
    </recommendedName>
</protein>
<dbReference type="STRING" id="1235788.C802_03677"/>
<dbReference type="RefSeq" id="WP_016277952.1">
    <property type="nucleotide sequence ID" value="NZ_JABVZU010000003.1"/>
</dbReference>
<gene>
    <name evidence="1" type="ORF">C802_03677</name>
</gene>
<dbReference type="PROSITE" id="PS51257">
    <property type="entry name" value="PROKAR_LIPOPROTEIN"/>
    <property type="match status" value="1"/>
</dbReference>
<dbReference type="HOGENOM" id="CLU_217107_1_2_10"/>
<proteinExistence type="predicted"/>